<dbReference type="Proteomes" id="UP000265520">
    <property type="component" value="Unassembled WGS sequence"/>
</dbReference>
<reference evidence="1 2" key="1">
    <citation type="journal article" date="2018" name="Front. Plant Sci.">
        <title>Red Clover (Trifolium pratense) and Zigzag Clover (T. medium) - A Picture of Genomic Similarities and Differences.</title>
        <authorList>
            <person name="Dluhosova J."/>
            <person name="Istvanek J."/>
            <person name="Nedelnik J."/>
            <person name="Repkova J."/>
        </authorList>
    </citation>
    <scope>NUCLEOTIDE SEQUENCE [LARGE SCALE GENOMIC DNA]</scope>
    <source>
        <strain evidence="2">cv. 10/8</strain>
        <tissue evidence="1">Leaf</tissue>
    </source>
</reference>
<evidence type="ECO:0000313" key="2">
    <source>
        <dbReference type="Proteomes" id="UP000265520"/>
    </source>
</evidence>
<name>A0A392SHV7_9FABA</name>
<proteinExistence type="predicted"/>
<organism evidence="1 2">
    <name type="scientific">Trifolium medium</name>
    <dbReference type="NCBI Taxonomy" id="97028"/>
    <lineage>
        <taxon>Eukaryota</taxon>
        <taxon>Viridiplantae</taxon>
        <taxon>Streptophyta</taxon>
        <taxon>Embryophyta</taxon>
        <taxon>Tracheophyta</taxon>
        <taxon>Spermatophyta</taxon>
        <taxon>Magnoliopsida</taxon>
        <taxon>eudicotyledons</taxon>
        <taxon>Gunneridae</taxon>
        <taxon>Pentapetalae</taxon>
        <taxon>rosids</taxon>
        <taxon>fabids</taxon>
        <taxon>Fabales</taxon>
        <taxon>Fabaceae</taxon>
        <taxon>Papilionoideae</taxon>
        <taxon>50 kb inversion clade</taxon>
        <taxon>NPAAA clade</taxon>
        <taxon>Hologalegina</taxon>
        <taxon>IRL clade</taxon>
        <taxon>Trifolieae</taxon>
        <taxon>Trifolium</taxon>
    </lineage>
</organism>
<evidence type="ECO:0000313" key="1">
    <source>
        <dbReference type="EMBL" id="MCI47525.1"/>
    </source>
</evidence>
<feature type="non-terminal residue" evidence="1">
    <location>
        <position position="53"/>
    </location>
</feature>
<comment type="caution">
    <text evidence="1">The sequence shown here is derived from an EMBL/GenBank/DDBJ whole genome shotgun (WGS) entry which is preliminary data.</text>
</comment>
<accession>A0A392SHV7</accession>
<keyword evidence="2" id="KW-1185">Reference proteome</keyword>
<dbReference type="AlphaFoldDB" id="A0A392SHV7"/>
<dbReference type="EMBL" id="LXQA010373527">
    <property type="protein sequence ID" value="MCI47525.1"/>
    <property type="molecule type" value="Genomic_DNA"/>
</dbReference>
<sequence>MQGMCGIDWAVTLFPRVDQLWHSYIHMEKMLDNVAGVGRLFERWMEWMPDQHA</sequence>
<protein>
    <submittedName>
        <fullName evidence="1">Crooked neck-like protein 1-like</fullName>
    </submittedName>
</protein>